<dbReference type="InterPro" id="IPR013320">
    <property type="entry name" value="ConA-like_dom_sf"/>
</dbReference>
<dbReference type="STRING" id="1965070.A0A3S3RW25"/>
<dbReference type="GO" id="GO:0060386">
    <property type="term" value="P:synapse assembly involved in innervation"/>
    <property type="evidence" value="ECO:0007669"/>
    <property type="project" value="TreeGrafter"/>
</dbReference>
<evidence type="ECO:0000256" key="7">
    <source>
        <dbReference type="ARBA" id="ARBA00034103"/>
    </source>
</evidence>
<dbReference type="GO" id="GO:0051961">
    <property type="term" value="P:negative regulation of nervous system development"/>
    <property type="evidence" value="ECO:0007669"/>
    <property type="project" value="UniProtKB-ARBA"/>
</dbReference>
<dbReference type="SUPFAM" id="SSF49899">
    <property type="entry name" value="Concanavalin A-like lectins/glucanases"/>
    <property type="match status" value="1"/>
</dbReference>
<dbReference type="InterPro" id="IPR035784">
    <property type="entry name" value="SPRY_FBXO45"/>
</dbReference>
<sequence length="261" mass="29532">MSIIVKNVAARWMSLSPHIIELILCYVDLSDLKNCSLVCKKWHKILEDENSEVWRIHCLRKLSKNVLKSDVLSNVTTFKAKLRAWFYAWDPNECSRNIFIKPNGFTLHRNPVAQSTDAAKGKIGFTSGRHCWEVWWEGPLGTVAVIGIATKEAPLQSPGYVPLLGSNCESWGWNLVDNHLLHNGDCHGNYPLLNNAPKYQTGERLRVVLDCDDRTISFERNYEFLGVAFRGLPHKPLYPAISAVYGNTEVSMVYLGFPLDG</sequence>
<evidence type="ECO:0000313" key="13">
    <source>
        <dbReference type="Proteomes" id="UP000285301"/>
    </source>
</evidence>
<dbReference type="Gene3D" id="1.20.1280.50">
    <property type="match status" value="1"/>
</dbReference>
<feature type="domain" description="B30.2/SPRY" evidence="9">
    <location>
        <begin position="67"/>
        <end position="259"/>
    </location>
</feature>
<evidence type="ECO:0000256" key="5">
    <source>
        <dbReference type="ARBA" id="ARBA00022902"/>
    </source>
</evidence>
<dbReference type="GO" id="GO:0045202">
    <property type="term" value="C:synapse"/>
    <property type="evidence" value="ECO:0007669"/>
    <property type="project" value="UniProtKB-SubCell"/>
</dbReference>
<comment type="caution">
    <text evidence="11">The sequence shown here is derived from an EMBL/GenBank/DDBJ whole genome shotgun (WGS) entry which is preliminary data.</text>
</comment>
<reference evidence="11" key="2">
    <citation type="submission" date="2018-11" db="EMBL/GenBank/DDBJ databases">
        <title>Trombidioid mite genomics.</title>
        <authorList>
            <person name="Dong X."/>
        </authorList>
    </citation>
    <scope>NUCLEOTIDE SEQUENCE</scope>
    <source>
        <strain evidence="11">UoL-WK</strain>
    </source>
</reference>
<comment type="similarity">
    <text evidence="2">Belongs to the FBXO45/Fsn family.</text>
</comment>
<dbReference type="InterPro" id="IPR036047">
    <property type="entry name" value="F-box-like_dom_sf"/>
</dbReference>
<keyword evidence="6" id="KW-0770">Synapse</keyword>
<keyword evidence="4" id="KW-0833">Ubl conjugation pathway</keyword>
<comment type="pathway">
    <text evidence="1">Protein modification; protein ubiquitination.</text>
</comment>
<reference evidence="11 13" key="1">
    <citation type="journal article" date="2018" name="Gigascience">
        <title>Genomes of trombidid mites reveal novel predicted allergens and laterally-transferred genes associated with secondary metabolism.</title>
        <authorList>
            <person name="Dong X."/>
            <person name="Chaisiri K."/>
            <person name="Xia D."/>
            <person name="Armstrong S.D."/>
            <person name="Fang Y."/>
            <person name="Donnelly M.J."/>
            <person name="Kadowaki T."/>
            <person name="McGarry J.W."/>
            <person name="Darby A.C."/>
            <person name="Makepeace B.L."/>
        </authorList>
    </citation>
    <scope>NUCLEOTIDE SEQUENCE [LARGE SCALE GENOMIC DNA]</scope>
    <source>
        <strain evidence="11">UoL-WK</strain>
    </source>
</reference>
<dbReference type="InterPro" id="IPR003877">
    <property type="entry name" value="SPRY_dom"/>
</dbReference>
<dbReference type="Gene3D" id="2.60.120.920">
    <property type="match status" value="1"/>
</dbReference>
<dbReference type="SMART" id="SM00449">
    <property type="entry name" value="SPRY"/>
    <property type="match status" value="1"/>
</dbReference>
<name>A0A3S3RW25_9ACAR</name>
<dbReference type="FunFam" id="2.60.120.920:FF:000017">
    <property type="entry name" value="F-box/SPRY domain-containing protein 1"/>
    <property type="match status" value="1"/>
</dbReference>
<evidence type="ECO:0000256" key="2">
    <source>
        <dbReference type="ARBA" id="ARBA00007328"/>
    </source>
</evidence>
<feature type="domain" description="F-box" evidence="8">
    <location>
        <begin position="9"/>
        <end position="57"/>
    </location>
</feature>
<evidence type="ECO:0000256" key="4">
    <source>
        <dbReference type="ARBA" id="ARBA00022786"/>
    </source>
</evidence>
<dbReference type="Pfam" id="PF00646">
    <property type="entry name" value="F-box"/>
    <property type="match status" value="1"/>
</dbReference>
<evidence type="ECO:0000259" key="9">
    <source>
        <dbReference type="PROSITE" id="PS50188"/>
    </source>
</evidence>
<dbReference type="SMART" id="SM00256">
    <property type="entry name" value="FBOX"/>
    <property type="match status" value="1"/>
</dbReference>
<evidence type="ECO:0000256" key="3">
    <source>
        <dbReference type="ARBA" id="ARBA00016614"/>
    </source>
</evidence>
<keyword evidence="13" id="KW-1185">Reference proteome</keyword>
<dbReference type="PROSITE" id="PS50181">
    <property type="entry name" value="FBOX"/>
    <property type="match status" value="1"/>
</dbReference>
<evidence type="ECO:0000313" key="11">
    <source>
        <dbReference type="EMBL" id="RWS06881.1"/>
    </source>
</evidence>
<evidence type="ECO:0000259" key="8">
    <source>
        <dbReference type="PROSITE" id="PS50181"/>
    </source>
</evidence>
<dbReference type="PANTHER" id="PTHR12245:SF7">
    <property type="entry name" value="F-BOX_SPRY DOMAIN-CONTAINING PROTEIN 1"/>
    <property type="match status" value="1"/>
</dbReference>
<evidence type="ECO:0000313" key="12">
    <source>
        <dbReference type="EMBL" id="RWS08066.1"/>
    </source>
</evidence>
<dbReference type="InterPro" id="IPR001870">
    <property type="entry name" value="B30.2/SPRY"/>
</dbReference>
<evidence type="ECO:0000256" key="1">
    <source>
        <dbReference type="ARBA" id="ARBA00004906"/>
    </source>
</evidence>
<dbReference type="InterPro" id="IPR043136">
    <property type="entry name" value="B30.2/SPRY_sf"/>
</dbReference>
<dbReference type="EMBL" id="NCKU01003817">
    <property type="protein sequence ID" value="RWS06881.1"/>
    <property type="molecule type" value="Genomic_DNA"/>
</dbReference>
<dbReference type="UniPathway" id="UPA00143"/>
<gene>
    <name evidence="12" type="ORF">B4U79_11800</name>
    <name evidence="11" type="ORF">B4U79_14791</name>
    <name evidence="10" type="ORF">B4U79_15467</name>
</gene>
<dbReference type="PROSITE" id="PS50188">
    <property type="entry name" value="B302_SPRY"/>
    <property type="match status" value="1"/>
</dbReference>
<comment type="subcellular location">
    <subcellularLocation>
        <location evidence="7">Synapse</location>
    </subcellularLocation>
</comment>
<evidence type="ECO:0000313" key="10">
    <source>
        <dbReference type="EMBL" id="RWS06697.1"/>
    </source>
</evidence>
<accession>A0A3S3RW25</accession>
<dbReference type="Proteomes" id="UP000285301">
    <property type="component" value="Unassembled WGS sequence"/>
</dbReference>
<protein>
    <recommendedName>
        <fullName evidence="3">F-box/SPRY domain-containing protein 1</fullName>
    </recommendedName>
</protein>
<dbReference type="CDD" id="cd12907">
    <property type="entry name" value="SPRY_Fbox"/>
    <property type="match status" value="1"/>
</dbReference>
<dbReference type="PANTHER" id="PTHR12245">
    <property type="entry name" value="SPRY DOMAIN CONTAINING SOCS BOX PROTEIN"/>
    <property type="match status" value="1"/>
</dbReference>
<dbReference type="GO" id="GO:0019005">
    <property type="term" value="C:SCF ubiquitin ligase complex"/>
    <property type="evidence" value="ECO:0007669"/>
    <property type="project" value="UniProtKB-ARBA"/>
</dbReference>
<dbReference type="Pfam" id="PF00622">
    <property type="entry name" value="SPRY"/>
    <property type="match status" value="1"/>
</dbReference>
<dbReference type="InterPro" id="IPR050672">
    <property type="entry name" value="FBXO45-Fsn/SPSB_families"/>
</dbReference>
<organism evidence="11 13">
    <name type="scientific">Dinothrombium tinctorium</name>
    <dbReference type="NCBI Taxonomy" id="1965070"/>
    <lineage>
        <taxon>Eukaryota</taxon>
        <taxon>Metazoa</taxon>
        <taxon>Ecdysozoa</taxon>
        <taxon>Arthropoda</taxon>
        <taxon>Chelicerata</taxon>
        <taxon>Arachnida</taxon>
        <taxon>Acari</taxon>
        <taxon>Acariformes</taxon>
        <taxon>Trombidiformes</taxon>
        <taxon>Prostigmata</taxon>
        <taxon>Anystina</taxon>
        <taxon>Parasitengona</taxon>
        <taxon>Trombidioidea</taxon>
        <taxon>Trombidiidae</taxon>
        <taxon>Dinothrombium</taxon>
    </lineage>
</organism>
<dbReference type="EMBL" id="NCKU01003935">
    <property type="protein sequence ID" value="RWS06697.1"/>
    <property type="molecule type" value="Genomic_DNA"/>
</dbReference>
<dbReference type="OrthoDB" id="2398163at2759"/>
<dbReference type="SUPFAM" id="SSF81383">
    <property type="entry name" value="F-box domain"/>
    <property type="match status" value="1"/>
</dbReference>
<dbReference type="GO" id="GO:0016567">
    <property type="term" value="P:protein ubiquitination"/>
    <property type="evidence" value="ECO:0007669"/>
    <property type="project" value="UniProtKB-UniPathway"/>
</dbReference>
<evidence type="ECO:0000256" key="6">
    <source>
        <dbReference type="ARBA" id="ARBA00023018"/>
    </source>
</evidence>
<keyword evidence="5" id="KW-0524">Neurogenesis</keyword>
<dbReference type="EMBL" id="NCKU01003153">
    <property type="protein sequence ID" value="RWS08066.1"/>
    <property type="molecule type" value="Genomic_DNA"/>
</dbReference>
<dbReference type="AlphaFoldDB" id="A0A3S3RW25"/>
<dbReference type="GO" id="GO:0043161">
    <property type="term" value="P:proteasome-mediated ubiquitin-dependent protein catabolic process"/>
    <property type="evidence" value="ECO:0007669"/>
    <property type="project" value="TreeGrafter"/>
</dbReference>
<proteinExistence type="inferred from homology"/>
<dbReference type="InterPro" id="IPR001810">
    <property type="entry name" value="F-box_dom"/>
</dbReference>